<accession>A0ABM4DJG4</accession>
<name>A0ABM4DJG4_HYDVU</name>
<evidence type="ECO:0000313" key="1">
    <source>
        <dbReference type="Proteomes" id="UP001652625"/>
    </source>
</evidence>
<dbReference type="RefSeq" id="XP_065674651.1">
    <property type="nucleotide sequence ID" value="XM_065818579.1"/>
</dbReference>
<sequence>MAANLKLGDTFPDFQTCINAVNKSALTNYRPLRIDSKETIASHNKKLIGDKAIVTTEEIFACRWHTPKTKSCHIPSKNVSSVSFAPVKERVLTHTQRYQTVMTYLQPIASILADLPPSSFVNALEWVKTLEDHSRTTQWMSTNPNIQSSGLTCFDLKELFQNCISR</sequence>
<reference evidence="2" key="1">
    <citation type="submission" date="2025-08" db="UniProtKB">
        <authorList>
            <consortium name="RefSeq"/>
        </authorList>
    </citation>
    <scope>IDENTIFICATION</scope>
</reference>
<proteinExistence type="predicted"/>
<dbReference type="Proteomes" id="UP001652625">
    <property type="component" value="Chromosome 14"/>
</dbReference>
<protein>
    <submittedName>
        <fullName evidence="2">Uncharacterized protein LOC136091252</fullName>
    </submittedName>
</protein>
<dbReference type="GeneID" id="136091252"/>
<keyword evidence="1" id="KW-1185">Reference proteome</keyword>
<evidence type="ECO:0000313" key="2">
    <source>
        <dbReference type="RefSeq" id="XP_065674651.1"/>
    </source>
</evidence>
<organism evidence="1 2">
    <name type="scientific">Hydra vulgaris</name>
    <name type="common">Hydra</name>
    <name type="synonym">Hydra attenuata</name>
    <dbReference type="NCBI Taxonomy" id="6087"/>
    <lineage>
        <taxon>Eukaryota</taxon>
        <taxon>Metazoa</taxon>
        <taxon>Cnidaria</taxon>
        <taxon>Hydrozoa</taxon>
        <taxon>Hydroidolina</taxon>
        <taxon>Anthoathecata</taxon>
        <taxon>Aplanulata</taxon>
        <taxon>Hydridae</taxon>
        <taxon>Hydra</taxon>
    </lineage>
</organism>
<gene>
    <name evidence="2" type="primary">LOC136091252</name>
</gene>